<evidence type="ECO:0000313" key="1">
    <source>
        <dbReference type="EMBL" id="KAH3782485.1"/>
    </source>
</evidence>
<proteinExistence type="predicted"/>
<accession>A0A9D4EM65</accession>
<name>A0A9D4EM65_DREPO</name>
<reference evidence="1" key="1">
    <citation type="journal article" date="2019" name="bioRxiv">
        <title>The Genome of the Zebra Mussel, Dreissena polymorpha: A Resource for Invasive Species Research.</title>
        <authorList>
            <person name="McCartney M.A."/>
            <person name="Auch B."/>
            <person name="Kono T."/>
            <person name="Mallez S."/>
            <person name="Zhang Y."/>
            <person name="Obille A."/>
            <person name="Becker A."/>
            <person name="Abrahante J.E."/>
            <person name="Garbe J."/>
            <person name="Badalamenti J.P."/>
            <person name="Herman A."/>
            <person name="Mangelson H."/>
            <person name="Liachko I."/>
            <person name="Sullivan S."/>
            <person name="Sone E.D."/>
            <person name="Koren S."/>
            <person name="Silverstein K.A.T."/>
            <person name="Beckman K.B."/>
            <person name="Gohl D.M."/>
        </authorList>
    </citation>
    <scope>NUCLEOTIDE SEQUENCE</scope>
    <source>
        <strain evidence="1">Duluth1</strain>
        <tissue evidence="1">Whole animal</tissue>
    </source>
</reference>
<dbReference type="AlphaFoldDB" id="A0A9D4EM65"/>
<gene>
    <name evidence="1" type="ORF">DPMN_160400</name>
</gene>
<reference evidence="1" key="2">
    <citation type="submission" date="2020-11" db="EMBL/GenBank/DDBJ databases">
        <authorList>
            <person name="McCartney M.A."/>
            <person name="Auch B."/>
            <person name="Kono T."/>
            <person name="Mallez S."/>
            <person name="Becker A."/>
            <person name="Gohl D.M."/>
            <person name="Silverstein K.A.T."/>
            <person name="Koren S."/>
            <person name="Bechman K.B."/>
            <person name="Herman A."/>
            <person name="Abrahante J.E."/>
            <person name="Garbe J."/>
        </authorList>
    </citation>
    <scope>NUCLEOTIDE SEQUENCE</scope>
    <source>
        <strain evidence="1">Duluth1</strain>
        <tissue evidence="1">Whole animal</tissue>
    </source>
</reference>
<organism evidence="1 2">
    <name type="scientific">Dreissena polymorpha</name>
    <name type="common">Zebra mussel</name>
    <name type="synonym">Mytilus polymorpha</name>
    <dbReference type="NCBI Taxonomy" id="45954"/>
    <lineage>
        <taxon>Eukaryota</taxon>
        <taxon>Metazoa</taxon>
        <taxon>Spiralia</taxon>
        <taxon>Lophotrochozoa</taxon>
        <taxon>Mollusca</taxon>
        <taxon>Bivalvia</taxon>
        <taxon>Autobranchia</taxon>
        <taxon>Heteroconchia</taxon>
        <taxon>Euheterodonta</taxon>
        <taxon>Imparidentia</taxon>
        <taxon>Neoheterodontei</taxon>
        <taxon>Myida</taxon>
        <taxon>Dreissenoidea</taxon>
        <taxon>Dreissenidae</taxon>
        <taxon>Dreissena</taxon>
    </lineage>
</organism>
<sequence length="58" mass="6193">MFGPAGSPTLNCLKLFNEGRCMRGPHEGALLQLGSDQCLVCGGFEFCGMHFEVASEKA</sequence>
<protein>
    <submittedName>
        <fullName evidence="1">Uncharacterized protein</fullName>
    </submittedName>
</protein>
<dbReference type="Proteomes" id="UP000828390">
    <property type="component" value="Unassembled WGS sequence"/>
</dbReference>
<keyword evidence="2" id="KW-1185">Reference proteome</keyword>
<dbReference type="EMBL" id="JAIWYP010000008">
    <property type="protein sequence ID" value="KAH3782485.1"/>
    <property type="molecule type" value="Genomic_DNA"/>
</dbReference>
<comment type="caution">
    <text evidence="1">The sequence shown here is derived from an EMBL/GenBank/DDBJ whole genome shotgun (WGS) entry which is preliminary data.</text>
</comment>
<evidence type="ECO:0000313" key="2">
    <source>
        <dbReference type="Proteomes" id="UP000828390"/>
    </source>
</evidence>